<feature type="zinc finger region" description="C3H1-type" evidence="10">
    <location>
        <begin position="153"/>
        <end position="174"/>
    </location>
</feature>
<keyword evidence="3 11" id="KW-0507">mRNA processing</keyword>
<organism evidence="13 14">
    <name type="scientific">Synchytrium endobioticum</name>
    <dbReference type="NCBI Taxonomy" id="286115"/>
    <lineage>
        <taxon>Eukaryota</taxon>
        <taxon>Fungi</taxon>
        <taxon>Fungi incertae sedis</taxon>
        <taxon>Chytridiomycota</taxon>
        <taxon>Chytridiomycota incertae sedis</taxon>
        <taxon>Chytridiomycetes</taxon>
        <taxon>Synchytriales</taxon>
        <taxon>Synchytriaceae</taxon>
        <taxon>Synchytrium</taxon>
    </lineage>
</organism>
<comment type="similarity">
    <text evidence="2 11">Belongs to the CPSF4/YTH1 family.</text>
</comment>
<evidence type="ECO:0000313" key="14">
    <source>
        <dbReference type="Proteomes" id="UP000317494"/>
    </source>
</evidence>
<evidence type="ECO:0000256" key="6">
    <source>
        <dbReference type="ARBA" id="ARBA00022771"/>
    </source>
</evidence>
<evidence type="ECO:0000256" key="11">
    <source>
        <dbReference type="RuleBase" id="RU369008"/>
    </source>
</evidence>
<gene>
    <name evidence="13" type="ORF">SeMB42_g07082</name>
</gene>
<evidence type="ECO:0000256" key="2">
    <source>
        <dbReference type="ARBA" id="ARBA00008907"/>
    </source>
</evidence>
<accession>A0A507C4G6</accession>
<dbReference type="PANTHER" id="PTHR23102:SF24">
    <property type="entry name" value="CLEAVAGE AND POLYADENYLATION SPECIFICITY FACTOR SUBUNIT 4"/>
    <property type="match status" value="1"/>
</dbReference>
<dbReference type="PANTHER" id="PTHR23102">
    <property type="entry name" value="CLEAVAGE AND POLYADENYLATION SPECIFICITY FACTOR SUBUNIT 4-RELATED"/>
    <property type="match status" value="1"/>
</dbReference>
<dbReference type="STRING" id="286115.A0A507C4G6"/>
<evidence type="ECO:0000256" key="9">
    <source>
        <dbReference type="ARBA" id="ARBA00023242"/>
    </source>
</evidence>
<evidence type="ECO:0000259" key="12">
    <source>
        <dbReference type="PROSITE" id="PS50103"/>
    </source>
</evidence>
<sequence length="301" mass="34018">MKNVAEKRIEATSTNTASCFHQSKPAKTTTAIPPSRHTPPGAMTAVHQLRLAFDDIVTPEAQDMHFDFEEFLRTDLHLHLTHNKAGALAARHARLASGKAVVCKHWLRGLCKKGDLCEFLHEFNLKKMPECWFYQRLGECTNPECQYLHIDPASKMKECTWYARGFCIHGPNCRGKHVRKGVCQNYLTGFCPRGPECPLGHPKFEVHTLNAVLAPQEIQQQQPIQPRANRPLGEVLCFKCGEHGHYANNSAPTTAVSTVPAASTPTYSNIWIMNRFSYTHKLCTNYRQKEHLAKTPIKPCY</sequence>
<dbReference type="InterPro" id="IPR000571">
    <property type="entry name" value="Znf_CCCH"/>
</dbReference>
<keyword evidence="9 11" id="KW-0539">Nucleus</keyword>
<evidence type="ECO:0000256" key="1">
    <source>
        <dbReference type="ARBA" id="ARBA00004123"/>
    </source>
</evidence>
<evidence type="ECO:0000313" key="13">
    <source>
        <dbReference type="EMBL" id="TPX36430.1"/>
    </source>
</evidence>
<dbReference type="Pfam" id="PF00642">
    <property type="entry name" value="zf-CCCH"/>
    <property type="match status" value="1"/>
</dbReference>
<evidence type="ECO:0000256" key="10">
    <source>
        <dbReference type="PROSITE-ProRule" id="PRU00723"/>
    </source>
</evidence>
<dbReference type="PROSITE" id="PS50103">
    <property type="entry name" value="ZF_C3H1"/>
    <property type="match status" value="4"/>
</dbReference>
<evidence type="ECO:0000256" key="3">
    <source>
        <dbReference type="ARBA" id="ARBA00022664"/>
    </source>
</evidence>
<dbReference type="FunFam" id="4.10.1000.10:FF:000012">
    <property type="entry name" value="cleavage and polyadenylation specificity factor subunit 4"/>
    <property type="match status" value="1"/>
</dbReference>
<dbReference type="VEuPathDB" id="FungiDB:SeMB42_g07082"/>
<dbReference type="GO" id="GO:0031124">
    <property type="term" value="P:mRNA 3'-end processing"/>
    <property type="evidence" value="ECO:0007669"/>
    <property type="project" value="UniProtKB-UniRule"/>
</dbReference>
<dbReference type="InterPro" id="IPR036855">
    <property type="entry name" value="Znf_CCCH_sf"/>
</dbReference>
<dbReference type="EMBL" id="QEAN01000454">
    <property type="protein sequence ID" value="TPX36430.1"/>
    <property type="molecule type" value="Genomic_DNA"/>
</dbReference>
<dbReference type="Proteomes" id="UP000317494">
    <property type="component" value="Unassembled WGS sequence"/>
</dbReference>
<dbReference type="InterPro" id="IPR045348">
    <property type="entry name" value="CPSF4/Yth1"/>
</dbReference>
<dbReference type="GO" id="GO:0005634">
    <property type="term" value="C:nucleus"/>
    <property type="evidence" value="ECO:0007669"/>
    <property type="project" value="UniProtKB-SubCell"/>
</dbReference>
<dbReference type="SUPFAM" id="SSF57756">
    <property type="entry name" value="Retrovirus zinc finger-like domains"/>
    <property type="match status" value="1"/>
</dbReference>
<feature type="domain" description="C3H1-type" evidence="12">
    <location>
        <begin position="178"/>
        <end position="204"/>
    </location>
</feature>
<feature type="zinc finger region" description="C3H1-type" evidence="10">
    <location>
        <begin position="178"/>
        <end position="204"/>
    </location>
</feature>
<keyword evidence="5 11" id="KW-0677">Repeat</keyword>
<dbReference type="InterPro" id="IPR036875">
    <property type="entry name" value="Znf_CCHC_sf"/>
</dbReference>
<feature type="domain" description="C3H1-type" evidence="12">
    <location>
        <begin position="125"/>
        <end position="152"/>
    </location>
</feature>
<feature type="domain" description="C3H1-type" evidence="12">
    <location>
        <begin position="153"/>
        <end position="174"/>
    </location>
</feature>
<name>A0A507C4G6_9FUNG</name>
<dbReference type="AlphaFoldDB" id="A0A507C4G6"/>
<dbReference type="SUPFAM" id="SSF90229">
    <property type="entry name" value="CCCH zinc finger"/>
    <property type="match status" value="1"/>
</dbReference>
<evidence type="ECO:0000256" key="8">
    <source>
        <dbReference type="ARBA" id="ARBA00022884"/>
    </source>
</evidence>
<dbReference type="SMART" id="SM00356">
    <property type="entry name" value="ZnF_C3H1"/>
    <property type="match status" value="4"/>
</dbReference>
<comment type="function">
    <text evidence="11">Component of the cleavage factor I (CF I) involved in pre-mRNA 3'-end processing.</text>
</comment>
<feature type="zinc finger region" description="C3H1-type" evidence="10">
    <location>
        <begin position="125"/>
        <end position="152"/>
    </location>
</feature>
<keyword evidence="4 10" id="KW-0479">Metal-binding</keyword>
<comment type="caution">
    <text evidence="13">The sequence shown here is derived from an EMBL/GenBank/DDBJ whole genome shotgun (WGS) entry which is preliminary data.</text>
</comment>
<evidence type="ECO:0000256" key="7">
    <source>
        <dbReference type="ARBA" id="ARBA00022833"/>
    </source>
</evidence>
<dbReference type="Pfam" id="PF14608">
    <property type="entry name" value="zf-CCCH_2"/>
    <property type="match status" value="2"/>
</dbReference>
<keyword evidence="7 10" id="KW-0862">Zinc</keyword>
<keyword evidence="14" id="KW-1185">Reference proteome</keyword>
<keyword evidence="8 11" id="KW-0694">RNA-binding</keyword>
<evidence type="ECO:0000256" key="5">
    <source>
        <dbReference type="ARBA" id="ARBA00022737"/>
    </source>
</evidence>
<reference evidence="13 14" key="1">
    <citation type="journal article" date="2019" name="Sci. Rep.">
        <title>Comparative genomics of chytrid fungi reveal insights into the obligate biotrophic and pathogenic lifestyle of Synchytrium endobioticum.</title>
        <authorList>
            <person name="van de Vossenberg B.T.L.H."/>
            <person name="Warris S."/>
            <person name="Nguyen H.D.T."/>
            <person name="van Gent-Pelzer M.P.E."/>
            <person name="Joly D.L."/>
            <person name="van de Geest H.C."/>
            <person name="Bonants P.J.M."/>
            <person name="Smith D.S."/>
            <person name="Levesque C.A."/>
            <person name="van der Lee T.A.J."/>
        </authorList>
    </citation>
    <scope>NUCLEOTIDE SEQUENCE [LARGE SCALE GENOMIC DNA]</scope>
    <source>
        <strain evidence="13 14">MB42</strain>
    </source>
</reference>
<dbReference type="InterPro" id="IPR001878">
    <property type="entry name" value="Znf_CCHC"/>
</dbReference>
<dbReference type="GO" id="GO:0008270">
    <property type="term" value="F:zinc ion binding"/>
    <property type="evidence" value="ECO:0007669"/>
    <property type="project" value="UniProtKB-KW"/>
</dbReference>
<feature type="domain" description="C3H1-type" evidence="12">
    <location>
        <begin position="97"/>
        <end position="124"/>
    </location>
</feature>
<evidence type="ECO:0000256" key="4">
    <source>
        <dbReference type="ARBA" id="ARBA00022723"/>
    </source>
</evidence>
<dbReference type="Gene3D" id="4.10.1000.10">
    <property type="entry name" value="Zinc finger, CCCH-type"/>
    <property type="match status" value="2"/>
</dbReference>
<feature type="zinc finger region" description="C3H1-type" evidence="10">
    <location>
        <begin position="97"/>
        <end position="124"/>
    </location>
</feature>
<proteinExistence type="inferred from homology"/>
<dbReference type="GO" id="GO:0003723">
    <property type="term" value="F:RNA binding"/>
    <property type="evidence" value="ECO:0007669"/>
    <property type="project" value="UniProtKB-UniRule"/>
</dbReference>
<comment type="subcellular location">
    <subcellularLocation>
        <location evidence="1 11">Nucleus</location>
    </subcellularLocation>
</comment>
<dbReference type="Pfam" id="PF00098">
    <property type="entry name" value="zf-CCHC"/>
    <property type="match status" value="1"/>
</dbReference>
<keyword evidence="6 10" id="KW-0863">Zinc-finger</keyword>
<protein>
    <recommendedName>
        <fullName evidence="11">mRNA 3'-end-processing protein</fullName>
    </recommendedName>
</protein>